<dbReference type="Gene3D" id="2.30.30.230">
    <property type="entry name" value="Fumarylacetoacetase, N-terminal domain"/>
    <property type="match status" value="1"/>
</dbReference>
<dbReference type="InterPro" id="IPR005959">
    <property type="entry name" value="Fumarylacetoacetase"/>
</dbReference>
<dbReference type="PaxDb" id="2850-Phatr50281"/>
<dbReference type="EC" id="3.7.1.2" evidence="3 13"/>
<evidence type="ECO:0000256" key="7">
    <source>
        <dbReference type="ARBA" id="ARBA00022842"/>
    </source>
</evidence>
<evidence type="ECO:0000256" key="3">
    <source>
        <dbReference type="ARBA" id="ARBA00012094"/>
    </source>
</evidence>
<keyword evidence="9 13" id="KW-0585">Phenylalanine catabolism</keyword>
<comment type="pathway">
    <text evidence="1 13">Amino-acid degradation; L-phenylalanine degradation; acetoacetate and fumarate from L-phenylalanine: step 6/6.</text>
</comment>
<dbReference type="GO" id="GO:0004334">
    <property type="term" value="F:fumarylacetoacetase activity"/>
    <property type="evidence" value="ECO:0007669"/>
    <property type="project" value="UniProtKB-UniRule"/>
</dbReference>
<reference evidence="16 17" key="1">
    <citation type="journal article" date="2008" name="Nature">
        <title>The Phaeodactylum genome reveals the evolutionary history of diatom genomes.</title>
        <authorList>
            <person name="Bowler C."/>
            <person name="Allen A.E."/>
            <person name="Badger J.H."/>
            <person name="Grimwood J."/>
            <person name="Jabbari K."/>
            <person name="Kuo A."/>
            <person name="Maheswari U."/>
            <person name="Martens C."/>
            <person name="Maumus F."/>
            <person name="Otillar R.P."/>
            <person name="Rayko E."/>
            <person name="Salamov A."/>
            <person name="Vandepoele K."/>
            <person name="Beszteri B."/>
            <person name="Gruber A."/>
            <person name="Heijde M."/>
            <person name="Katinka M."/>
            <person name="Mock T."/>
            <person name="Valentin K."/>
            <person name="Verret F."/>
            <person name="Berges J.A."/>
            <person name="Brownlee C."/>
            <person name="Cadoret J.P."/>
            <person name="Chiovitti A."/>
            <person name="Choi C.J."/>
            <person name="Coesel S."/>
            <person name="De Martino A."/>
            <person name="Detter J.C."/>
            <person name="Durkin C."/>
            <person name="Falciatore A."/>
            <person name="Fournet J."/>
            <person name="Haruta M."/>
            <person name="Huysman M.J."/>
            <person name="Jenkins B.D."/>
            <person name="Jiroutova K."/>
            <person name="Jorgensen R.E."/>
            <person name="Joubert Y."/>
            <person name="Kaplan A."/>
            <person name="Kroger N."/>
            <person name="Kroth P.G."/>
            <person name="La Roche J."/>
            <person name="Lindquist E."/>
            <person name="Lommer M."/>
            <person name="Martin-Jezequel V."/>
            <person name="Lopez P.J."/>
            <person name="Lucas S."/>
            <person name="Mangogna M."/>
            <person name="McGinnis K."/>
            <person name="Medlin L.K."/>
            <person name="Montsant A."/>
            <person name="Oudot-Le Secq M.P."/>
            <person name="Napoli C."/>
            <person name="Obornik M."/>
            <person name="Parker M.S."/>
            <person name="Petit J.L."/>
            <person name="Porcel B.M."/>
            <person name="Poulsen N."/>
            <person name="Robison M."/>
            <person name="Rychlewski L."/>
            <person name="Rynearson T.A."/>
            <person name="Schmutz J."/>
            <person name="Shapiro H."/>
            <person name="Siaut M."/>
            <person name="Stanley M."/>
            <person name="Sussman M.R."/>
            <person name="Taylor A.R."/>
            <person name="Vardi A."/>
            <person name="von Dassow P."/>
            <person name="Vyverman W."/>
            <person name="Willis A."/>
            <person name="Wyrwicz L.S."/>
            <person name="Rokhsar D.S."/>
            <person name="Weissenbach J."/>
            <person name="Armbrust E.V."/>
            <person name="Green B.R."/>
            <person name="Van de Peer Y."/>
            <person name="Grigoriev I.V."/>
        </authorList>
    </citation>
    <scope>NUCLEOTIDE SEQUENCE [LARGE SCALE GENOMIC DNA]</scope>
    <source>
        <strain evidence="16 17">CCAP 1055/1</strain>
    </source>
</reference>
<evidence type="ECO:0000259" key="15">
    <source>
        <dbReference type="Pfam" id="PF09298"/>
    </source>
</evidence>
<dbReference type="KEGG" id="pti:PHATRDRAFT_50281"/>
<dbReference type="InterPro" id="IPR011234">
    <property type="entry name" value="Fumarylacetoacetase-like_C"/>
</dbReference>
<feature type="binding site" evidence="11">
    <location>
        <position position="358"/>
    </location>
    <ligand>
        <name>substrate</name>
    </ligand>
</feature>
<dbReference type="SUPFAM" id="SSF56529">
    <property type="entry name" value="FAH"/>
    <property type="match status" value="1"/>
</dbReference>
<reference evidence="17" key="2">
    <citation type="submission" date="2008-08" db="EMBL/GenBank/DDBJ databases">
        <authorList>
            <consortium name="Diatom Consortium"/>
            <person name="Grigoriev I."/>
            <person name="Grimwood J."/>
            <person name="Kuo A."/>
            <person name="Otillar R.P."/>
            <person name="Salamov A."/>
            <person name="Detter J.C."/>
            <person name="Lindquist E."/>
            <person name="Shapiro H."/>
            <person name="Lucas S."/>
            <person name="Glavina del Rio T."/>
            <person name="Pitluck S."/>
            <person name="Rokhsar D."/>
            <person name="Bowler C."/>
        </authorList>
    </citation>
    <scope>GENOME REANNOTATION</scope>
    <source>
        <strain evidence="17">CCAP 1055/1</strain>
    </source>
</reference>
<feature type="binding site" evidence="12">
    <location>
        <position position="238"/>
    </location>
    <ligand>
        <name>Ca(2+)</name>
        <dbReference type="ChEBI" id="CHEBI:29108"/>
    </ligand>
</feature>
<dbReference type="GO" id="GO:1902000">
    <property type="term" value="P:homogentisate catabolic process"/>
    <property type="evidence" value="ECO:0007669"/>
    <property type="project" value="TreeGrafter"/>
</dbReference>
<organism evidence="16 17">
    <name type="scientific">Phaeodactylum tricornutum (strain CCAP 1055/1)</name>
    <dbReference type="NCBI Taxonomy" id="556484"/>
    <lineage>
        <taxon>Eukaryota</taxon>
        <taxon>Sar</taxon>
        <taxon>Stramenopiles</taxon>
        <taxon>Ochrophyta</taxon>
        <taxon>Bacillariophyta</taxon>
        <taxon>Bacillariophyceae</taxon>
        <taxon>Bacillariophycidae</taxon>
        <taxon>Naviculales</taxon>
        <taxon>Phaeodactylaceae</taxon>
        <taxon>Phaeodactylum</taxon>
    </lineage>
</organism>
<feature type="binding site" evidence="11">
    <location>
        <position position="131"/>
    </location>
    <ligand>
        <name>substrate</name>
    </ligand>
</feature>
<dbReference type="Pfam" id="PF01557">
    <property type="entry name" value="FAA_hydrolase"/>
    <property type="match status" value="1"/>
</dbReference>
<evidence type="ECO:0000256" key="12">
    <source>
        <dbReference type="PIRSR" id="PIRSR605959-3"/>
    </source>
</evidence>
<evidence type="ECO:0000256" key="9">
    <source>
        <dbReference type="ARBA" id="ARBA00023232"/>
    </source>
</evidence>
<dbReference type="STRING" id="556484.B7GDJ9"/>
<dbReference type="RefSeq" id="XP_002185142.1">
    <property type="nucleotide sequence ID" value="XM_002185106.1"/>
</dbReference>
<dbReference type="SUPFAM" id="SSF63433">
    <property type="entry name" value="Fumarylacetoacetate hydrolase, FAH, N-terminal domain"/>
    <property type="match status" value="1"/>
</dbReference>
<dbReference type="InterPro" id="IPR036663">
    <property type="entry name" value="Fumarylacetoacetase_C_sf"/>
</dbReference>
<dbReference type="GO" id="GO:0006559">
    <property type="term" value="P:L-phenylalanine catabolic process"/>
    <property type="evidence" value="ECO:0007669"/>
    <property type="project" value="UniProtKB-UniRule"/>
</dbReference>
<feature type="binding site" evidence="12">
    <location>
        <position position="205"/>
    </location>
    <ligand>
        <name>Ca(2+)</name>
        <dbReference type="ChEBI" id="CHEBI:29108"/>
    </ligand>
</feature>
<dbReference type="Pfam" id="PF09298">
    <property type="entry name" value="FAA_hydrolase_N"/>
    <property type="match status" value="1"/>
</dbReference>
<dbReference type="HOGENOM" id="CLU_026207_2_1_1"/>
<evidence type="ECO:0000256" key="10">
    <source>
        <dbReference type="PIRSR" id="PIRSR605959-1"/>
    </source>
</evidence>
<feature type="domain" description="Fumarylacetoacetase-like C-terminal" evidence="14">
    <location>
        <begin position="128"/>
        <end position="400"/>
    </location>
</feature>
<evidence type="ECO:0000256" key="6">
    <source>
        <dbReference type="ARBA" id="ARBA00022837"/>
    </source>
</evidence>
<evidence type="ECO:0000313" key="17">
    <source>
        <dbReference type="Proteomes" id="UP000000759"/>
    </source>
</evidence>
<proteinExistence type="inferred from homology"/>
<evidence type="ECO:0000259" key="14">
    <source>
        <dbReference type="Pfam" id="PF01557"/>
    </source>
</evidence>
<dbReference type="NCBIfam" id="TIGR01266">
    <property type="entry name" value="fum_ac_acetase"/>
    <property type="match status" value="1"/>
</dbReference>
<feature type="binding site" evidence="11">
    <location>
        <position position="249"/>
    </location>
    <ligand>
        <name>substrate</name>
    </ligand>
</feature>
<feature type="binding site" evidence="12">
    <location>
        <position position="238"/>
    </location>
    <ligand>
        <name>Mg(2+)</name>
        <dbReference type="ChEBI" id="CHEBI:18420"/>
    </ligand>
</feature>
<evidence type="ECO:0000256" key="2">
    <source>
        <dbReference type="ARBA" id="ARBA00010211"/>
    </source>
</evidence>
<dbReference type="FunFam" id="3.90.850.10:FF:000009">
    <property type="entry name" value="Fumarylacetoacetase"/>
    <property type="match status" value="1"/>
</dbReference>
<keyword evidence="17" id="KW-1185">Reference proteome</keyword>
<dbReference type="eggNOG" id="KOG2843">
    <property type="taxonomic scope" value="Eukaryota"/>
</dbReference>
<accession>B7GDJ9</accession>
<dbReference type="AlphaFoldDB" id="B7GDJ9"/>
<protein>
    <recommendedName>
        <fullName evidence="3 13">Fumarylacetoacetase</fullName>
        <ecNumber evidence="3 13">3.7.1.2</ecNumber>
    </recommendedName>
    <alternativeName>
        <fullName evidence="13">Fumarylacetoacetate hydrolase</fullName>
    </alternativeName>
</protein>
<feature type="binding site" evidence="12">
    <location>
        <position position="129"/>
    </location>
    <ligand>
        <name>Ca(2+)</name>
        <dbReference type="ChEBI" id="CHEBI:29108"/>
    </ligand>
</feature>
<dbReference type="Proteomes" id="UP000000759">
    <property type="component" value="Chromosome 28"/>
</dbReference>
<dbReference type="InterPro" id="IPR015377">
    <property type="entry name" value="Fumarylacetoacetase_N"/>
</dbReference>
<dbReference type="InParanoid" id="B7GDJ9"/>
<dbReference type="OrthoDB" id="38118at2759"/>
<feature type="binding site" evidence="12">
    <location>
        <position position="207"/>
    </location>
    <ligand>
        <name>Ca(2+)</name>
        <dbReference type="ChEBI" id="CHEBI:29108"/>
    </ligand>
</feature>
<comment type="similarity">
    <text evidence="2 13">Belongs to the FAH family.</text>
</comment>
<evidence type="ECO:0000256" key="8">
    <source>
        <dbReference type="ARBA" id="ARBA00022878"/>
    </source>
</evidence>
<keyword evidence="4 12" id="KW-0479">Metal-binding</keyword>
<keyword evidence="6 12" id="KW-0106">Calcium</keyword>
<dbReference type="EMBL" id="CM000630">
    <property type="protein sequence ID" value="EEC43274.1"/>
    <property type="molecule type" value="Genomic_DNA"/>
</dbReference>
<dbReference type="InterPro" id="IPR036462">
    <property type="entry name" value="Fumarylacetoacetase_N_sf"/>
</dbReference>
<feature type="binding site" evidence="12">
    <location>
        <position position="262"/>
    </location>
    <ligand>
        <name>Mg(2+)</name>
        <dbReference type="ChEBI" id="CHEBI:18420"/>
    </ligand>
</feature>
<keyword evidence="8 13" id="KW-0828">Tyrosine catabolism</keyword>
<feature type="binding site" evidence="11">
    <location>
        <position position="145"/>
    </location>
    <ligand>
        <name>substrate</name>
    </ligand>
</feature>
<evidence type="ECO:0000256" key="4">
    <source>
        <dbReference type="ARBA" id="ARBA00022723"/>
    </source>
</evidence>
<dbReference type="GO" id="GO:0006572">
    <property type="term" value="P:L-tyrosine catabolic process"/>
    <property type="evidence" value="ECO:0007669"/>
    <property type="project" value="UniProtKB-UniRule"/>
</dbReference>
<feature type="binding site" evidence="12">
    <location>
        <position position="258"/>
    </location>
    <ligand>
        <name>Mg(2+)</name>
        <dbReference type="ChEBI" id="CHEBI:18420"/>
    </ligand>
</feature>
<dbReference type="PANTHER" id="PTHR43069">
    <property type="entry name" value="FUMARYLACETOACETASE"/>
    <property type="match status" value="1"/>
</dbReference>
<dbReference type="GeneID" id="7199039"/>
<keyword evidence="7 12" id="KW-0460">Magnesium</keyword>
<evidence type="ECO:0000256" key="5">
    <source>
        <dbReference type="ARBA" id="ARBA00022801"/>
    </source>
</evidence>
<evidence type="ECO:0000256" key="11">
    <source>
        <dbReference type="PIRSR" id="PIRSR605959-2"/>
    </source>
</evidence>
<evidence type="ECO:0000313" key="16">
    <source>
        <dbReference type="EMBL" id="EEC43274.1"/>
    </source>
</evidence>
<name>B7GDJ9_PHATC</name>
<evidence type="ECO:0000256" key="13">
    <source>
        <dbReference type="RuleBase" id="RU366008"/>
    </source>
</evidence>
<dbReference type="PANTHER" id="PTHR43069:SF2">
    <property type="entry name" value="FUMARYLACETOACETASE"/>
    <property type="match status" value="1"/>
</dbReference>
<dbReference type="UniPathway" id="UPA00139">
    <property type="reaction ID" value="UER00341"/>
</dbReference>
<feature type="binding site" evidence="11">
    <location>
        <position position="245"/>
    </location>
    <ligand>
        <name>substrate</name>
    </ligand>
</feature>
<evidence type="ECO:0000256" key="1">
    <source>
        <dbReference type="ARBA" id="ARBA00004782"/>
    </source>
</evidence>
<comment type="cofactor">
    <cofactor evidence="13">
        <name>Mg(2+)</name>
        <dbReference type="ChEBI" id="CHEBI:18420"/>
    </cofactor>
    <cofactor evidence="13">
        <name>Ca(2+)</name>
        <dbReference type="ChEBI" id="CHEBI:29108"/>
    </cofactor>
</comment>
<comment type="catalytic activity">
    <reaction evidence="13">
        <text>4-fumarylacetoacetate + H2O = acetoacetate + fumarate + H(+)</text>
        <dbReference type="Rhea" id="RHEA:10244"/>
        <dbReference type="ChEBI" id="CHEBI:13705"/>
        <dbReference type="ChEBI" id="CHEBI:15377"/>
        <dbReference type="ChEBI" id="CHEBI:15378"/>
        <dbReference type="ChEBI" id="CHEBI:18034"/>
        <dbReference type="ChEBI" id="CHEBI:29806"/>
        <dbReference type="EC" id="3.7.1.2"/>
    </reaction>
</comment>
<gene>
    <name evidence="16" type="ORF">PHATRDRAFT_50281</name>
</gene>
<keyword evidence="5 13" id="KW-0378">Hydrolase</keyword>
<dbReference type="GO" id="GO:0046872">
    <property type="term" value="F:metal ion binding"/>
    <property type="evidence" value="ECO:0007669"/>
    <property type="project" value="UniProtKB-UniRule"/>
</dbReference>
<sequence length="417" mass="46259">MAYSWLKVPNDSDFTIVNVPFGVFSVPGKSPRAATILGDTVLDLSLLEEAGLFDDIMPIANIFCRPDLNTFIEQPKAVWSNVRQRVIRLLVEPCEDPRLKENSALKRASFHHIAEVKMHLPIHVGDYTDFYSSREHATNVGTMFRGKDDALQPNWLHLPVGYHGRASTVYVSPHNVHRPYGQLQKDANDPSQGSEYGPCQLMDFELEMAAVVGGAANTRPMTIEQAKSRIFGFLLMNDWSARDIQKWEYVPLGPFTSKNFATTVSPWIVTADALEAFAAPTSAGLQDNPTPLPYLQDPEYGSYDVVMTVAIQSARQSQPNVVCTSNFKNLYWNSAQQLAHHTVTGCSMKAGDLLGSGTISGSTETSFGSMLELSWKGSREVKVGEEKRKFLHDGDVVVLKGHCVMSRHTFGCRDRST</sequence>
<dbReference type="Gene3D" id="3.90.850.10">
    <property type="entry name" value="Fumarylacetoacetase-like, C-terminal domain"/>
    <property type="match status" value="1"/>
</dbReference>
<feature type="domain" description="Fumarylacetoacetase N-terminal" evidence="15">
    <location>
        <begin position="18"/>
        <end position="121"/>
    </location>
</feature>
<feature type="active site" description="Proton acceptor" evidence="10">
    <location>
        <position position="136"/>
    </location>
</feature>